<dbReference type="GO" id="GO:0030246">
    <property type="term" value="F:carbohydrate binding"/>
    <property type="evidence" value="ECO:0007669"/>
    <property type="project" value="UniProtKB-KW"/>
</dbReference>
<dbReference type="AlphaFoldDB" id="A0A6M1T2N3"/>
<accession>A0A6M1T2N3</accession>
<evidence type="ECO:0000256" key="1">
    <source>
        <dbReference type="ARBA" id="ARBA00004167"/>
    </source>
</evidence>
<keyword evidence="4" id="KW-1003">Cell membrane</keyword>
<evidence type="ECO:0000313" key="7">
    <source>
        <dbReference type="EMBL" id="NGP19051.1"/>
    </source>
</evidence>
<comment type="subcellular location">
    <subcellularLocation>
        <location evidence="1">Membrane</location>
        <topology evidence="1">Single-pass membrane protein</topology>
    </subcellularLocation>
</comment>
<gene>
    <name evidence="7" type="ORF">G5575_16630</name>
</gene>
<reference evidence="7 8" key="1">
    <citation type="submission" date="2020-02" db="EMBL/GenBank/DDBJ databases">
        <authorList>
            <person name="Khan S.A."/>
            <person name="Jeon C.O."/>
            <person name="Chun B.H."/>
        </authorList>
    </citation>
    <scope>NUCLEOTIDE SEQUENCE [LARGE SCALE GENOMIC DNA]</scope>
    <source>
        <strain evidence="7 8">H239</strain>
    </source>
</reference>
<reference evidence="7 8" key="2">
    <citation type="submission" date="2020-03" db="EMBL/GenBank/DDBJ databases">
        <title>Devosia chinhatensis sp. nov., isolated from a hexachlorocyclohexane (HCH) dump site in India.</title>
        <authorList>
            <person name="Kumar M."/>
            <person name="Lal R."/>
        </authorList>
    </citation>
    <scope>NUCLEOTIDE SEQUENCE [LARGE SCALE GENOMIC DNA]</scope>
    <source>
        <strain evidence="7 8">H239</strain>
    </source>
</reference>
<evidence type="ECO:0000256" key="2">
    <source>
        <dbReference type="ARBA" id="ARBA00010270"/>
    </source>
</evidence>
<organism evidence="7 8">
    <name type="scientific">Devosia aurantiaca</name>
    <dbReference type="NCBI Taxonomy" id="2714858"/>
    <lineage>
        <taxon>Bacteria</taxon>
        <taxon>Pseudomonadati</taxon>
        <taxon>Pseudomonadota</taxon>
        <taxon>Alphaproteobacteria</taxon>
        <taxon>Hyphomicrobiales</taxon>
        <taxon>Devosiaceae</taxon>
        <taxon>Devosia</taxon>
    </lineage>
</organism>
<evidence type="ECO:0000256" key="6">
    <source>
        <dbReference type="ARBA" id="ARBA00025321"/>
    </source>
</evidence>
<dbReference type="RefSeq" id="WP_164535298.1">
    <property type="nucleotide sequence ID" value="NZ_JAALFG010000004.1"/>
</dbReference>
<comment type="caution">
    <text evidence="7">The sequence shown here is derived from an EMBL/GenBank/DDBJ whole genome shotgun (WGS) entry which is preliminary data.</text>
</comment>
<dbReference type="GO" id="GO:0016020">
    <property type="term" value="C:membrane"/>
    <property type="evidence" value="ECO:0007669"/>
    <property type="project" value="UniProtKB-SubCell"/>
</dbReference>
<sequence>MGPARGSNVNVAACQARYRSYDVRTNTFLGYDGVRHPCNL</sequence>
<protein>
    <recommendedName>
        <fullName evidence="3">Lectin-like protein BA14k</fullName>
    </recommendedName>
</protein>
<proteinExistence type="inferred from homology"/>
<evidence type="ECO:0000256" key="4">
    <source>
        <dbReference type="ARBA" id="ARBA00022475"/>
    </source>
</evidence>
<dbReference type="EMBL" id="JAALFG010000004">
    <property type="protein sequence ID" value="NGP19051.1"/>
    <property type="molecule type" value="Genomic_DNA"/>
</dbReference>
<keyword evidence="4" id="KW-0472">Membrane</keyword>
<name>A0A6M1T2N3_9HYPH</name>
<evidence type="ECO:0000256" key="3">
    <source>
        <dbReference type="ARBA" id="ARBA00020552"/>
    </source>
</evidence>
<dbReference type="Pfam" id="PF07886">
    <property type="entry name" value="BA14K"/>
    <property type="match status" value="1"/>
</dbReference>
<comment type="similarity">
    <text evidence="2">Belongs to the BA14k family.</text>
</comment>
<dbReference type="InterPro" id="IPR012413">
    <property type="entry name" value="BA14K"/>
</dbReference>
<comment type="function">
    <text evidence="6">Has immunoglobulin-binding and hemagglutination properties, and can bind to mannose. Essential for virulence. May be involved in LPS biosynthesis or polysaccharide transport.</text>
</comment>
<keyword evidence="8" id="KW-1185">Reference proteome</keyword>
<evidence type="ECO:0000256" key="5">
    <source>
        <dbReference type="ARBA" id="ARBA00022734"/>
    </source>
</evidence>
<keyword evidence="5" id="KW-0430">Lectin</keyword>
<evidence type="ECO:0000313" key="8">
    <source>
        <dbReference type="Proteomes" id="UP000474802"/>
    </source>
</evidence>
<dbReference type="Proteomes" id="UP000474802">
    <property type="component" value="Unassembled WGS sequence"/>
</dbReference>